<reference evidence="2" key="2">
    <citation type="submission" date="2016-05" db="EMBL/GenBank/DDBJ databases">
        <authorList>
            <person name="Zheng J."/>
            <person name="Timme R."/>
            <person name="Allard M."/>
            <person name="Strain E."/>
            <person name="Luo Y."/>
            <person name="Brown E."/>
        </authorList>
    </citation>
    <scope>NUCLEOTIDE SEQUENCE</scope>
    <source>
        <strain evidence="2">CFSAN034343</strain>
    </source>
</reference>
<dbReference type="Proteomes" id="UP001055784">
    <property type="component" value="Chromosome"/>
</dbReference>
<reference evidence="3" key="3">
    <citation type="submission" date="2022-11" db="EMBL/GenBank/DDBJ databases">
        <authorList>
            <person name="Vasilchenko N.G."/>
            <person name="Prazdnova E.V."/>
            <person name="Gorovtsov A.V."/>
            <person name="Chistyakov V.A."/>
            <person name="Pak M.L."/>
        </authorList>
    </citation>
    <scope>NUCLEOTIDE SEQUENCE</scope>
    <source>
        <strain evidence="3">R 4.5</strain>
    </source>
</reference>
<protein>
    <submittedName>
        <fullName evidence="1">Uncharacterized protein</fullName>
    </submittedName>
</protein>
<gene>
    <name evidence="2" type="ORF">A7312_17080</name>
    <name evidence="3" type="ORF">MF626_000509</name>
    <name evidence="1" type="ORF">QDS18_15695</name>
</gene>
<dbReference type="Proteomes" id="UP000094974">
    <property type="component" value="Unassembled WGS sequence"/>
</dbReference>
<dbReference type="EMBL" id="CP097770">
    <property type="protein sequence ID" value="URJ51113.1"/>
    <property type="molecule type" value="Genomic_DNA"/>
</dbReference>
<keyword evidence="4" id="KW-1185">Reference proteome</keyword>
<organism evidence="1 5">
    <name type="scientific">Paenibacillus polymyxa</name>
    <name type="common">Bacillus polymyxa</name>
    <dbReference type="NCBI Taxonomy" id="1406"/>
    <lineage>
        <taxon>Bacteria</taxon>
        <taxon>Bacillati</taxon>
        <taxon>Bacillota</taxon>
        <taxon>Bacilli</taxon>
        <taxon>Bacillales</taxon>
        <taxon>Paenibacillaceae</taxon>
        <taxon>Paenibacillus</taxon>
    </lineage>
</organism>
<proteinExistence type="predicted"/>
<dbReference type="eggNOG" id="ENOG5032VE6">
    <property type="taxonomic scope" value="Bacteria"/>
</dbReference>
<evidence type="ECO:0000313" key="2">
    <source>
        <dbReference type="EMBL" id="ODA05997.1"/>
    </source>
</evidence>
<sequence>MGEKNILAYFKSPEEAQGAARKLEALRVADVSIDRFSRYPRQSTGNAGLPVFSGQISSLSSLTQGVDFTDATPAILAAADPSASGMSDGGQGGPTGRDILLTAVVDESIHHQAMSIVEQAGGML</sequence>
<dbReference type="RefSeq" id="WP_013311164.1">
    <property type="nucleotide sequence ID" value="NZ_CP011420.1"/>
</dbReference>
<dbReference type="EMBL" id="LYND01000195">
    <property type="protein sequence ID" value="ODA05997.1"/>
    <property type="molecule type" value="Genomic_DNA"/>
</dbReference>
<reference evidence="1" key="4">
    <citation type="submission" date="2023-04" db="EMBL/GenBank/DDBJ databases">
        <title>Uncovering the Secrets of Slow-Growing Bacteria in Tropical Savanna Soil through Cultivation and Genomic Analysis.</title>
        <authorList>
            <person name="Goncalves O.S."/>
            <person name="Santana M.F."/>
        </authorList>
    </citation>
    <scope>NUCLEOTIDE SEQUENCE</scope>
    <source>
        <strain evidence="1">ANTI</strain>
    </source>
</reference>
<dbReference type="EMBL" id="JARVWT010000006">
    <property type="protein sequence ID" value="MDH2332303.1"/>
    <property type="molecule type" value="Genomic_DNA"/>
</dbReference>
<accession>A0A074LBB4</accession>
<evidence type="ECO:0000313" key="5">
    <source>
        <dbReference type="Proteomes" id="UP001229409"/>
    </source>
</evidence>
<reference evidence="4" key="1">
    <citation type="submission" date="2016-05" db="EMBL/GenBank/DDBJ databases">
        <title>Whole genome shotgun sequencing of cultured foodborne pathogen.</title>
        <authorList>
            <person name="Zheng J."/>
            <person name="Timme R."/>
            <person name="Allard M."/>
            <person name="Strain E."/>
            <person name="Luo Y."/>
            <person name="Brown E."/>
        </authorList>
    </citation>
    <scope>NUCLEOTIDE SEQUENCE [LARGE SCALE GENOMIC DNA]</scope>
    <source>
        <strain evidence="4">CFSAN034343</strain>
    </source>
</reference>
<evidence type="ECO:0000313" key="3">
    <source>
        <dbReference type="EMBL" id="URJ51113.1"/>
    </source>
</evidence>
<name>A0A074LBB4_PAEPO</name>
<evidence type="ECO:0000313" key="1">
    <source>
        <dbReference type="EMBL" id="MDH2332303.1"/>
    </source>
</evidence>
<dbReference type="AlphaFoldDB" id="A0A074LBB4"/>
<dbReference type="Proteomes" id="UP001229409">
    <property type="component" value="Unassembled WGS sequence"/>
</dbReference>
<evidence type="ECO:0000313" key="4">
    <source>
        <dbReference type="Proteomes" id="UP000094974"/>
    </source>
</evidence>